<protein>
    <recommendedName>
        <fullName evidence="8">RNA-directed RNA polymerase</fullName>
        <ecNumber evidence="8">2.7.7.48</ecNumber>
    </recommendedName>
</protein>
<evidence type="ECO:0000256" key="5">
    <source>
        <dbReference type="ARBA" id="ARBA00022741"/>
    </source>
</evidence>
<dbReference type="GO" id="GO:0039694">
    <property type="term" value="P:viral RNA genome replication"/>
    <property type="evidence" value="ECO:0007669"/>
    <property type="project" value="InterPro"/>
</dbReference>
<keyword evidence="2 8" id="KW-0696">RNA-directed RNA polymerase</keyword>
<feature type="non-terminal residue" evidence="10">
    <location>
        <position position="816"/>
    </location>
</feature>
<dbReference type="EMBL" id="LC075493">
    <property type="protein sequence ID" value="BAT62492.1"/>
    <property type="molecule type" value="Genomic_RNA"/>
</dbReference>
<evidence type="ECO:0000256" key="4">
    <source>
        <dbReference type="ARBA" id="ARBA00022695"/>
    </source>
</evidence>
<keyword evidence="5 8" id="KW-0547">Nucleotide-binding</keyword>
<keyword evidence="6 8" id="KW-0693">Viral RNA replication</keyword>
<evidence type="ECO:0000313" key="10">
    <source>
        <dbReference type="EMBL" id="BAT62492.1"/>
    </source>
</evidence>
<evidence type="ECO:0000256" key="6">
    <source>
        <dbReference type="ARBA" id="ARBA00022953"/>
    </source>
</evidence>
<accession>A0A0S3Q2D5</accession>
<comment type="similarity">
    <text evidence="1">Belongs to the totiviridae RNA-directed RNA polymerase family.</text>
</comment>
<proteinExistence type="inferred from homology"/>
<dbReference type="GO" id="GO:0000166">
    <property type="term" value="F:nucleotide binding"/>
    <property type="evidence" value="ECO:0007669"/>
    <property type="project" value="UniProtKB-KW"/>
</dbReference>
<dbReference type="EC" id="2.7.7.48" evidence="8"/>
<keyword evidence="3 8" id="KW-0808">Transferase</keyword>
<name>A0A0S3Q2D5_9VIRU</name>
<dbReference type="InterPro" id="IPR007094">
    <property type="entry name" value="RNA-dir_pol_PSvirus"/>
</dbReference>
<gene>
    <name evidence="10" type="primary">RdRp</name>
</gene>
<comment type="catalytic activity">
    <reaction evidence="7 8">
        <text>RNA(n) + a ribonucleoside 5'-triphosphate = RNA(n+1) + diphosphate</text>
        <dbReference type="Rhea" id="RHEA:21248"/>
        <dbReference type="Rhea" id="RHEA-COMP:14527"/>
        <dbReference type="Rhea" id="RHEA-COMP:17342"/>
        <dbReference type="ChEBI" id="CHEBI:33019"/>
        <dbReference type="ChEBI" id="CHEBI:61557"/>
        <dbReference type="ChEBI" id="CHEBI:140395"/>
        <dbReference type="EC" id="2.7.7.48"/>
    </reaction>
</comment>
<organism evidence="10">
    <name type="scientific">Red clover powdery mildew-associated totivirus 8</name>
    <dbReference type="NCBI Taxonomy" id="1714369"/>
    <lineage>
        <taxon>Viruses</taxon>
        <taxon>Riboviria</taxon>
        <taxon>Orthornavirae</taxon>
        <taxon>Duplornaviricota</taxon>
        <taxon>Chrymotiviricetes</taxon>
        <taxon>Ghabrivirales</taxon>
        <taxon>Totiviridae</taxon>
    </lineage>
</organism>
<evidence type="ECO:0000256" key="8">
    <source>
        <dbReference type="RuleBase" id="RU364050"/>
    </source>
</evidence>
<evidence type="ECO:0000256" key="2">
    <source>
        <dbReference type="ARBA" id="ARBA00022484"/>
    </source>
</evidence>
<reference evidence="10" key="1">
    <citation type="journal article" date="2016" name="Virus Res.">
        <title>Sequence and phylogenetic analyses of novel totivirus-like double-stranded RNAs from field-collected powdery mildew fungi.</title>
        <authorList>
            <person name="Kondo H."/>
            <person name="Hisano S."/>
            <person name="Chiba S."/>
            <person name="Maruyama K."/>
            <person name="Andika I.B."/>
            <person name="Toyoda K."/>
            <person name="Fujimori F."/>
            <person name="Suzuki N."/>
        </authorList>
    </citation>
    <scope>NUCLEOTIDE SEQUENCE</scope>
    <source>
        <strain evidence="10">RPaTV8_85-65</strain>
    </source>
</reference>
<feature type="domain" description="RdRp catalytic" evidence="9">
    <location>
        <begin position="412"/>
        <end position="529"/>
    </location>
</feature>
<dbReference type="GO" id="GO:0003723">
    <property type="term" value="F:RNA binding"/>
    <property type="evidence" value="ECO:0007669"/>
    <property type="project" value="InterPro"/>
</dbReference>
<dbReference type="Pfam" id="PF02123">
    <property type="entry name" value="RdRP_4"/>
    <property type="match status" value="1"/>
</dbReference>
<dbReference type="GO" id="GO:0003968">
    <property type="term" value="F:RNA-directed RNA polymerase activity"/>
    <property type="evidence" value="ECO:0007669"/>
    <property type="project" value="UniProtKB-KW"/>
</dbReference>
<dbReference type="PROSITE" id="PS50507">
    <property type="entry name" value="RDRP_SSRNA_POS"/>
    <property type="match status" value="1"/>
</dbReference>
<dbReference type="InterPro" id="IPR001795">
    <property type="entry name" value="RNA-dir_pol_luteovirus"/>
</dbReference>
<dbReference type="GO" id="GO:0006351">
    <property type="term" value="P:DNA-templated transcription"/>
    <property type="evidence" value="ECO:0007669"/>
    <property type="project" value="InterPro"/>
</dbReference>
<evidence type="ECO:0000256" key="1">
    <source>
        <dbReference type="ARBA" id="ARBA00010455"/>
    </source>
</evidence>
<dbReference type="SUPFAM" id="SSF56672">
    <property type="entry name" value="DNA/RNA polymerases"/>
    <property type="match status" value="1"/>
</dbReference>
<keyword evidence="4 8" id="KW-0548">Nucleotidyltransferase</keyword>
<evidence type="ECO:0000256" key="7">
    <source>
        <dbReference type="ARBA" id="ARBA00048744"/>
    </source>
</evidence>
<dbReference type="InterPro" id="IPR043502">
    <property type="entry name" value="DNA/RNA_pol_sf"/>
</dbReference>
<evidence type="ECO:0000259" key="9">
    <source>
        <dbReference type="PROSITE" id="PS50507"/>
    </source>
</evidence>
<sequence>MADHLDAEFMLLEIVDGMELNGMWWYSLQGQAVRVLAVYIADANCTAMYMSVNQNLVVLGNGVRARVSRIEFGPTLFPFGGLHKDTILMQLVGYKNRPNSKNSWSSSVAQWLRGELDIPFTKVSAAHMRHISRHELMSAFGLDQILTKASGACALLNDLIADGANVHEAFAVGLILWQLMLPSDMAKLMRNAVLWTKSYASVEEWAKQTKEHLTTKAKALQSCVDTDLTPLFEIEVLVNRGIGTLDWDTERLNRVKPKLAKLSYKDALGGAMTLFRQMRNRGAKAPNTTWQHYWQTRWSWAPVGSVHSQHEEDLEYKAAEPLLRTKMFTISSMPEVEMKHFIDRPAETCAWPSVKYEWGKMRAIYGVDLTNFILTGYVFKSCEDILATMFPVGPAATEENVKRSVKEILRNGVPYCFDFEDFNSQHSISSMTAVLVAYIEVFRSDLSEEQLAAARWVVDAIRTTRVFPKEGGSYETKGTMMSGHRLTTFLNTVLNAVYVRKASGGRLNATLHNGDDVLAAVTTYADVQTLKRNAHAMGVRFQEKKCVLSGMAEFLRIDHTAGTGTQYLARAVATAVHAPIDASLPNDVNNDIRNTVQRMAQCVARGALESVVKPLERVLCANIAEKYDILECDVRMISTTHTVWGGIVEKAELANRECVVSREVDEYTRGKDNSLETGSDKGDTGNLACEQSMPEKMSQDLATPMPGAVAYAKYIQGIAGVDLDLARLTRKIRRAIFAPIRDKRVKILVKQIQYTQRHEVRIAQYKMFSGEKVGLRVNLAKAYGIPLLSHNGVDSSLAVRLSACQDPLQALADWSK</sequence>
<evidence type="ECO:0000256" key="3">
    <source>
        <dbReference type="ARBA" id="ARBA00022679"/>
    </source>
</evidence>